<dbReference type="VEuPathDB" id="MicrosporidiaDB:NAPIS_ORF01694"/>
<protein>
    <submittedName>
        <fullName evidence="1">Uncharacterized protein</fullName>
    </submittedName>
</protein>
<organism evidence="1 2">
    <name type="scientific">Vairimorpha apis BRL 01</name>
    <dbReference type="NCBI Taxonomy" id="1037528"/>
    <lineage>
        <taxon>Eukaryota</taxon>
        <taxon>Fungi</taxon>
        <taxon>Fungi incertae sedis</taxon>
        <taxon>Microsporidia</taxon>
        <taxon>Nosematidae</taxon>
        <taxon>Vairimorpha</taxon>
    </lineage>
</organism>
<reference evidence="1 2" key="1">
    <citation type="journal article" date="2013" name="BMC Genomics">
        <title>Genome sequencing and comparative genomics of honey bee microsporidia, Nosema apis reveal novel insights into host-parasite interactions.</title>
        <authorList>
            <person name="Chen Yp."/>
            <person name="Pettis J.S."/>
            <person name="Zhao Y."/>
            <person name="Liu X."/>
            <person name="Tallon L.J."/>
            <person name="Sadzewicz L.D."/>
            <person name="Li R."/>
            <person name="Zheng H."/>
            <person name="Huang S."/>
            <person name="Zhang X."/>
            <person name="Hamilton M.C."/>
            <person name="Pernal S.F."/>
            <person name="Melathopoulos A.P."/>
            <person name="Yan X."/>
            <person name="Evans J.D."/>
        </authorList>
    </citation>
    <scope>NUCLEOTIDE SEQUENCE [LARGE SCALE GENOMIC DNA]</scope>
    <source>
        <strain evidence="1 2">BRL 01</strain>
    </source>
</reference>
<dbReference type="Proteomes" id="UP000053780">
    <property type="component" value="Unassembled WGS sequence"/>
</dbReference>
<gene>
    <name evidence="1" type="ORF">NAPIS_ORF01694</name>
</gene>
<dbReference type="AlphaFoldDB" id="T0L8C0"/>
<dbReference type="HOGENOM" id="CLU_1816338_0_0_1"/>
<keyword evidence="2" id="KW-1185">Reference proteome</keyword>
<sequence length="142" mass="16738">MLFTHHIIGNRLLEIAIYEVYMVAQQDILFNEIKNEQSIYVLFSFFTLNLIKNLNHLSTKNDRILGFDYVKVATRQNITVKKKVLSSRKFFNDRKEILIVEVGITMHNDNENRVEEMMHIKKLVESSNGNIKEESKNHINNN</sequence>
<evidence type="ECO:0000313" key="2">
    <source>
        <dbReference type="Proteomes" id="UP000053780"/>
    </source>
</evidence>
<dbReference type="EMBL" id="KE647243">
    <property type="protein sequence ID" value="EQB60738.1"/>
    <property type="molecule type" value="Genomic_DNA"/>
</dbReference>
<proteinExistence type="predicted"/>
<name>T0L8C0_9MICR</name>
<accession>T0L8C0</accession>
<evidence type="ECO:0000313" key="1">
    <source>
        <dbReference type="EMBL" id="EQB60738.1"/>
    </source>
</evidence>